<feature type="region of interest" description="Disordered" evidence="3">
    <location>
        <begin position="250"/>
        <end position="270"/>
    </location>
</feature>
<keyword evidence="2" id="KW-0159">Chromosome partition</keyword>
<dbReference type="PANTHER" id="PTHR33969:SF2">
    <property type="entry name" value="SEGREGATION AND CONDENSATION PROTEIN A"/>
    <property type="match status" value="1"/>
</dbReference>
<dbReference type="GO" id="GO:0007059">
    <property type="term" value="P:chromosome segregation"/>
    <property type="evidence" value="ECO:0007669"/>
    <property type="project" value="UniProtKB-UniRule"/>
</dbReference>
<dbReference type="EMBL" id="CAQJ01000071">
    <property type="protein sequence ID" value="CCQ91372.1"/>
    <property type="molecule type" value="Genomic_DNA"/>
</dbReference>
<keyword evidence="2" id="KW-0132">Cell division</keyword>
<keyword evidence="2" id="KW-0963">Cytoplasm</keyword>
<comment type="caution">
    <text evidence="4">The sequence shown here is derived from an EMBL/GenBank/DDBJ whole genome shotgun (WGS) entry which is preliminary data.</text>
</comment>
<evidence type="ECO:0000313" key="4">
    <source>
        <dbReference type="EMBL" id="CCQ91372.1"/>
    </source>
</evidence>
<comment type="similarity">
    <text evidence="2">Belongs to the ScpA family.</text>
</comment>
<dbReference type="STRING" id="1266370.NITGR_640019"/>
<dbReference type="RefSeq" id="WP_005009990.1">
    <property type="nucleotide sequence ID" value="NZ_HG422173.1"/>
</dbReference>
<reference evidence="4 5" key="1">
    <citation type="journal article" date="2013" name="Front. Microbiol.">
        <title>The genome of Nitrospina gracilis illuminates the metabolism and evolution of the major marine nitrite oxidizer.</title>
        <authorList>
            <person name="Luecker S."/>
            <person name="Nowka B."/>
            <person name="Rattei T."/>
            <person name="Spieck E."/>
            <person name="and Daims H."/>
        </authorList>
    </citation>
    <scope>NUCLEOTIDE SEQUENCE [LARGE SCALE GENOMIC DNA]</scope>
    <source>
        <strain evidence="4 5">3/211</strain>
    </source>
</reference>
<gene>
    <name evidence="2 4" type="primary">scpA</name>
    <name evidence="4" type="ORF">NITGR_640019</name>
</gene>
<dbReference type="Proteomes" id="UP000011704">
    <property type="component" value="Unassembled WGS sequence"/>
</dbReference>
<dbReference type="Pfam" id="PF02616">
    <property type="entry name" value="SMC_ScpA"/>
    <property type="match status" value="1"/>
</dbReference>
<dbReference type="GO" id="GO:0051301">
    <property type="term" value="P:cell division"/>
    <property type="evidence" value="ECO:0007669"/>
    <property type="project" value="UniProtKB-KW"/>
</dbReference>
<organism evidence="4 5">
    <name type="scientific">Nitrospina gracilis (strain 3/211)</name>
    <dbReference type="NCBI Taxonomy" id="1266370"/>
    <lineage>
        <taxon>Bacteria</taxon>
        <taxon>Pseudomonadati</taxon>
        <taxon>Nitrospinota/Tectimicrobiota group</taxon>
        <taxon>Nitrospinota</taxon>
        <taxon>Nitrospinia</taxon>
        <taxon>Nitrospinales</taxon>
        <taxon>Nitrospinaceae</taxon>
        <taxon>Nitrospina</taxon>
    </lineage>
</organism>
<comment type="subunit">
    <text evidence="2">Component of a cohesin-like complex composed of ScpA, ScpB and the Smc homodimer, in which ScpA and ScpB bind to the head domain of Smc. The presence of the three proteins is required for the association of the complex with DNA.</text>
</comment>
<sequence>MSYQFKLPIFEGPLDLLLHLIKEQKMDIHDIPINDITKQYLQYLDLMQDLNLEVAGEYLVMAAELTRIKSKILLPVQKRPHEEEGDEGTDPRAELARRLMDYRRFKDAAFKLRQMEHERQQIFTRHAPVEIPEQDEEEREETLVDATVFDLFSAFKKVLDQKSFHKDYEIEITTLSVTDRIRGVLGRLNQVESLSFEALFDEATTKQEVIVTFLAILELMRMKLARCQQSKHFETIRLYLDSDREKQEAALKDFKDPEPHTIPPVTDEAS</sequence>
<accession>M1YLL2</accession>
<proteinExistence type="inferred from homology"/>
<feature type="compositionally biased region" description="Basic and acidic residues" evidence="3">
    <location>
        <begin position="250"/>
        <end position="259"/>
    </location>
</feature>
<dbReference type="AlphaFoldDB" id="M1YLL2"/>
<dbReference type="Gene3D" id="6.10.250.2410">
    <property type="match status" value="1"/>
</dbReference>
<keyword evidence="2" id="KW-0131">Cell cycle</keyword>
<dbReference type="Gene3D" id="1.10.10.580">
    <property type="entry name" value="Structural maintenance of chromosome 1. Chain E"/>
    <property type="match status" value="1"/>
</dbReference>
<dbReference type="InterPro" id="IPR023093">
    <property type="entry name" value="ScpA-like_C"/>
</dbReference>
<evidence type="ECO:0000313" key="5">
    <source>
        <dbReference type="Proteomes" id="UP000011704"/>
    </source>
</evidence>
<dbReference type="GO" id="GO:0006260">
    <property type="term" value="P:DNA replication"/>
    <property type="evidence" value="ECO:0007669"/>
    <property type="project" value="UniProtKB-UniRule"/>
</dbReference>
<evidence type="ECO:0000256" key="1">
    <source>
        <dbReference type="ARBA" id="ARBA00044777"/>
    </source>
</evidence>
<dbReference type="InterPro" id="IPR003768">
    <property type="entry name" value="ScpA"/>
</dbReference>
<dbReference type="HAMAP" id="MF_01805">
    <property type="entry name" value="ScpA"/>
    <property type="match status" value="1"/>
</dbReference>
<evidence type="ECO:0000256" key="3">
    <source>
        <dbReference type="SAM" id="MobiDB-lite"/>
    </source>
</evidence>
<comment type="subcellular location">
    <subcellularLocation>
        <location evidence="2">Cytoplasm</location>
    </subcellularLocation>
    <text evidence="2">Associated with two foci at the outer edges of the nucleoid region in young cells, and at four foci within both cell halves in older cells.</text>
</comment>
<dbReference type="HOGENOM" id="CLU_038686_3_1_0"/>
<name>M1YLL2_NITG3</name>
<dbReference type="PANTHER" id="PTHR33969">
    <property type="entry name" value="SEGREGATION AND CONDENSATION PROTEIN A"/>
    <property type="match status" value="1"/>
</dbReference>
<dbReference type="OrthoDB" id="9811016at2"/>
<comment type="function">
    <text evidence="2">Participates in chromosomal partition during cell division. May act via the formation of a condensin-like complex containing Smc and ScpB that pull DNA away from mid-cell into both cell halves.</text>
</comment>
<evidence type="ECO:0000256" key="2">
    <source>
        <dbReference type="HAMAP-Rule" id="MF_01805"/>
    </source>
</evidence>
<keyword evidence="5" id="KW-1185">Reference proteome</keyword>
<dbReference type="InParanoid" id="M1YLL2"/>
<protein>
    <recommendedName>
        <fullName evidence="1 2">Segregation and condensation protein A</fullName>
    </recommendedName>
</protein>
<dbReference type="GO" id="GO:0005737">
    <property type="term" value="C:cytoplasm"/>
    <property type="evidence" value="ECO:0007669"/>
    <property type="project" value="UniProtKB-SubCell"/>
</dbReference>